<dbReference type="EMBL" id="LN890549">
    <property type="protein sequence ID" value="CUS24980.1"/>
    <property type="molecule type" value="Genomic_DNA"/>
</dbReference>
<evidence type="ECO:0000256" key="9">
    <source>
        <dbReference type="ARBA" id="ARBA00034920"/>
    </source>
</evidence>
<dbReference type="Gene3D" id="3.40.50.300">
    <property type="entry name" value="P-loop containing nucleotide triphosphate hydrolases"/>
    <property type="match status" value="2"/>
</dbReference>
<dbReference type="PANTHER" id="PTHR23077">
    <property type="entry name" value="AAA-FAMILY ATPASE"/>
    <property type="match status" value="1"/>
</dbReference>
<dbReference type="Pfam" id="PF23111">
    <property type="entry name" value="N1_PEX6"/>
    <property type="match status" value="1"/>
</dbReference>
<evidence type="ECO:0000256" key="3">
    <source>
        <dbReference type="ARBA" id="ARBA00022741"/>
    </source>
</evidence>
<reference evidence="14" key="1">
    <citation type="submission" date="2015-10" db="EMBL/GenBank/DDBJ databases">
        <authorList>
            <person name="Devillers H."/>
        </authorList>
    </citation>
    <scope>NUCLEOTIDE SEQUENCE [LARGE SCALE GENOMIC DNA]</scope>
</reference>
<dbReference type="GO" id="GO:0005778">
    <property type="term" value="C:peroxisomal membrane"/>
    <property type="evidence" value="ECO:0007669"/>
    <property type="project" value="TreeGrafter"/>
</dbReference>
<organism evidence="13 14">
    <name type="scientific">Lachancea quebecensis</name>
    <dbReference type="NCBI Taxonomy" id="1654605"/>
    <lineage>
        <taxon>Eukaryota</taxon>
        <taxon>Fungi</taxon>
        <taxon>Dikarya</taxon>
        <taxon>Ascomycota</taxon>
        <taxon>Saccharomycotina</taxon>
        <taxon>Saccharomycetes</taxon>
        <taxon>Saccharomycetales</taxon>
        <taxon>Saccharomycetaceae</taxon>
        <taxon>Lachancea</taxon>
    </lineage>
</organism>
<name>A0A0P1KY73_9SACH</name>
<dbReference type="GO" id="GO:0016887">
    <property type="term" value="F:ATP hydrolysis activity"/>
    <property type="evidence" value="ECO:0007669"/>
    <property type="project" value="InterPro"/>
</dbReference>
<dbReference type="GO" id="GO:0005524">
    <property type="term" value="F:ATP binding"/>
    <property type="evidence" value="ECO:0007669"/>
    <property type="project" value="UniProtKB-KW"/>
</dbReference>
<evidence type="ECO:0000259" key="12">
    <source>
        <dbReference type="SMART" id="SM00382"/>
    </source>
</evidence>
<dbReference type="InterPro" id="IPR050168">
    <property type="entry name" value="AAA_ATPase_domain"/>
</dbReference>
<dbReference type="Gene3D" id="1.10.8.60">
    <property type="match status" value="2"/>
</dbReference>
<evidence type="ECO:0000256" key="8">
    <source>
        <dbReference type="ARBA" id="ARBA00034811"/>
    </source>
</evidence>
<comment type="function">
    <text evidence="10">Component of the PEX1-PEX6 AAA ATPase complex, a protein dislocase complex that mediates the ATP-dependent extraction of the PEX5 receptor from peroxisomal membranes, an essential step for PEX5 recycling. Specifically recognizes PEX5 monoubiquitinated at 'Cys-6', and pulls it out of the peroxisome lumen through the PEX2-PEX10-PEX12 retrotranslocation channel. Extraction by the PEX1-PEX6 AAA ATPase complex is accompanied by unfolding of the TPR repeats and release of bound cargo from PEX5.</text>
</comment>
<evidence type="ECO:0000256" key="6">
    <source>
        <dbReference type="ARBA" id="ARBA00023136"/>
    </source>
</evidence>
<dbReference type="InterPro" id="IPR056995">
    <property type="entry name" value="PEX6_4th_dom"/>
</dbReference>
<evidence type="ECO:0000313" key="13">
    <source>
        <dbReference type="EMBL" id="CUS24980.1"/>
    </source>
</evidence>
<evidence type="ECO:0000256" key="7">
    <source>
        <dbReference type="ARBA" id="ARBA00029433"/>
    </source>
</evidence>
<evidence type="ECO:0000256" key="4">
    <source>
        <dbReference type="ARBA" id="ARBA00022801"/>
    </source>
</evidence>
<dbReference type="Pfam" id="PF00004">
    <property type="entry name" value="AAA"/>
    <property type="match status" value="2"/>
</dbReference>
<evidence type="ECO:0000256" key="1">
    <source>
        <dbReference type="ARBA" id="ARBA00006914"/>
    </source>
</evidence>
<keyword evidence="6" id="KW-0472">Membrane</keyword>
<dbReference type="GO" id="GO:0016558">
    <property type="term" value="P:protein import into peroxisome matrix"/>
    <property type="evidence" value="ECO:0007669"/>
    <property type="project" value="TreeGrafter"/>
</dbReference>
<keyword evidence="2" id="KW-0962">Peroxisome biogenesis</keyword>
<dbReference type="Pfam" id="PF23315">
    <property type="entry name" value="PEX6_4th"/>
    <property type="match status" value="1"/>
</dbReference>
<dbReference type="OrthoDB" id="5553750at2759"/>
<comment type="subcellular location">
    <subcellularLocation>
        <location evidence="7">Endomembrane system</location>
        <topology evidence="7">Peripheral membrane protein</topology>
        <orientation evidence="7">Cytoplasmic side</orientation>
    </subcellularLocation>
</comment>
<dbReference type="InterPro" id="IPR003593">
    <property type="entry name" value="AAA+_ATPase"/>
</dbReference>
<evidence type="ECO:0000313" key="14">
    <source>
        <dbReference type="Proteomes" id="UP000236544"/>
    </source>
</evidence>
<dbReference type="InterPro" id="IPR041569">
    <property type="entry name" value="AAA_lid_3"/>
</dbReference>
<dbReference type="FunFam" id="3.40.50.300:FF:000109">
    <property type="entry name" value="Peroxisomal biogenesis factor 6"/>
    <property type="match status" value="1"/>
</dbReference>
<keyword evidence="5" id="KW-0067">ATP-binding</keyword>
<comment type="similarity">
    <text evidence="1">Belongs to the AAA ATPase family.</text>
</comment>
<keyword evidence="3" id="KW-0547">Nucleotide-binding</keyword>
<keyword evidence="14" id="KW-1185">Reference proteome</keyword>
<dbReference type="AlphaFoldDB" id="A0A0P1KY73"/>
<evidence type="ECO:0000256" key="5">
    <source>
        <dbReference type="ARBA" id="ARBA00022840"/>
    </source>
</evidence>
<dbReference type="SUPFAM" id="SSF52540">
    <property type="entry name" value="P-loop containing nucleoside triphosphate hydrolases"/>
    <property type="match status" value="2"/>
</dbReference>
<protein>
    <recommendedName>
        <fullName evidence="8">Peroxisomal ATPase PEX6</fullName>
    </recommendedName>
    <alternativeName>
        <fullName evidence="9">Peroxin-6</fullName>
    </alternativeName>
</protein>
<dbReference type="Pfam" id="PF17862">
    <property type="entry name" value="AAA_lid_3"/>
    <property type="match status" value="1"/>
</dbReference>
<dbReference type="PROSITE" id="PS00674">
    <property type="entry name" value="AAA"/>
    <property type="match status" value="1"/>
</dbReference>
<dbReference type="GO" id="GO:0005829">
    <property type="term" value="C:cytosol"/>
    <property type="evidence" value="ECO:0007669"/>
    <property type="project" value="TreeGrafter"/>
</dbReference>
<dbReference type="InterPro" id="IPR047533">
    <property type="entry name" value="RecA-like_PEX6_r2"/>
</dbReference>
<dbReference type="FunFam" id="1.10.8.60:FF:000039">
    <property type="entry name" value="peroxisome biogenesis factor 6"/>
    <property type="match status" value="1"/>
</dbReference>
<dbReference type="Proteomes" id="UP000236544">
    <property type="component" value="Unassembled WGS sequence"/>
</dbReference>
<gene>
    <name evidence="13" type="ORF">LAQU0_S23e00342g</name>
</gene>
<accession>A0A0P1KY73</accession>
<evidence type="ECO:0000256" key="10">
    <source>
        <dbReference type="ARBA" id="ARBA00045342"/>
    </source>
</evidence>
<comment type="catalytic activity">
    <reaction evidence="11">
        <text>ATP + H2O = ADP + phosphate + H(+)</text>
        <dbReference type="Rhea" id="RHEA:13065"/>
        <dbReference type="ChEBI" id="CHEBI:15377"/>
        <dbReference type="ChEBI" id="CHEBI:15378"/>
        <dbReference type="ChEBI" id="CHEBI:30616"/>
        <dbReference type="ChEBI" id="CHEBI:43474"/>
        <dbReference type="ChEBI" id="CHEBI:456216"/>
    </reaction>
    <physiologicalReaction direction="left-to-right" evidence="11">
        <dbReference type="Rhea" id="RHEA:13066"/>
    </physiologicalReaction>
</comment>
<sequence length="1040" mass="114832">MVRETHQKAFKASASFCFGNTLKSSVSVDLFEQFSGCGALSVDEKASPTGPIHVSVQLPGYAPYQKSIILSCTLNKDLKLGSIELSSNIFHVERGAPAIDTCTIKRFSGTVPSFSQLAIAVHPNLYEQLEKLPNAQDRMRFVMAKSGLDEHVVIHNGDMLLEKWCCVIDCGPSFQGKLDLTSTSVVFIKTEAPFFRFGTGSEVPELKDLQLSKTESAVVRLKALAFPISDDAIRPQPLESEDDTLFVFAHASTFLKLGLVGGTFVKLCYKEISRVAKAMVFLAPHEYEPGFLYVSPRLFAIFKSFGVAYIEPTSLRLKDFPVASSLSLARVGSWNNGQKIFESIISKNLITFLTGKNRILKSGDLVPVPFDSQLSPFLSDEITEIDLQGKHDSIAWFKVETVDLENSKNYAHEFRINGKKTTLFTQNLVSEMPLSLSQCNYLSYFGLPSIFEYDLGSFSYAKRFINILTVGLKNRDQKMLPPVSVILQSSSPCAGKSTLVRFASLHLGIHLIEIDCLSINSGQSSVDAMNNVVGFLRAKLEPLLPFTSPSIVFLSHLDSVIEKEGDQQESGVSRLNRSLALELAALMDFCFECGEGAVFVGSVKDAAKLPEAILSKVQFVIDVPVPTEVQRERVFEWYLENRELNNSAKDLIRFSPGHDVAISKLAQRSAGLSPNDIKSIVQTAKTRALKRTMSSEVFYDEYVCSGDFVTISQADLIASIEVARDEFSDTIGAPKIPNVSWDDIGGMDIVKGEIMDTIDLPLKHPELFSSGMKKRSGILFYGPPGTGKTLLAKAIATNFSLNFFSVKGPELLNMYIGESEANVRRVFQKARDAKPCVVFFDELDSVAPKRGNQGDSGGVMDRIVSQLLAELDGMSSGGDGVFVIGATNRPDLLDEALLRPGRFDKLLYLGISDTNEKQENILRALSRKFTLHQDVDFSKLAEICPFNYTGADFYALCSDAMLNAMTRVSKEVDEKVADYCKAHGKTISVSYWFDKVATSEDAKVVVKMRDFLKAQQELAPSVSQEELNHYLSVKRNFEGI</sequence>
<dbReference type="InterPro" id="IPR027417">
    <property type="entry name" value="P-loop_NTPase"/>
</dbReference>
<dbReference type="InterPro" id="IPR003959">
    <property type="entry name" value="ATPase_AAA_core"/>
</dbReference>
<dbReference type="CDD" id="cd19527">
    <property type="entry name" value="RecA-like_PEX6_r2"/>
    <property type="match status" value="1"/>
</dbReference>
<dbReference type="SMART" id="SM00382">
    <property type="entry name" value="AAA"/>
    <property type="match status" value="1"/>
</dbReference>
<feature type="domain" description="AAA+ ATPase" evidence="12">
    <location>
        <begin position="774"/>
        <end position="913"/>
    </location>
</feature>
<keyword evidence="4" id="KW-0378">Hydrolase</keyword>
<evidence type="ECO:0000256" key="2">
    <source>
        <dbReference type="ARBA" id="ARBA00022593"/>
    </source>
</evidence>
<proteinExistence type="inferred from homology"/>
<dbReference type="GO" id="GO:0012505">
    <property type="term" value="C:endomembrane system"/>
    <property type="evidence" value="ECO:0007669"/>
    <property type="project" value="UniProtKB-SubCell"/>
</dbReference>
<dbReference type="InterPro" id="IPR003960">
    <property type="entry name" value="ATPase_AAA_CS"/>
</dbReference>
<dbReference type="PANTHER" id="PTHR23077:SF9">
    <property type="entry name" value="PEROXISOMAL ATPASE PEX6"/>
    <property type="match status" value="1"/>
</dbReference>
<evidence type="ECO:0000256" key="11">
    <source>
        <dbReference type="ARBA" id="ARBA00048778"/>
    </source>
</evidence>